<evidence type="ECO:0000256" key="6">
    <source>
        <dbReference type="SAM" id="MobiDB-lite"/>
    </source>
</evidence>
<dbReference type="InterPro" id="IPR008253">
    <property type="entry name" value="Marvel"/>
</dbReference>
<feature type="compositionally biased region" description="Basic and acidic residues" evidence="6">
    <location>
        <begin position="717"/>
        <end position="736"/>
    </location>
</feature>
<dbReference type="AlphaFoldDB" id="A0A7R8VGM8"/>
<keyword evidence="4 5" id="KW-0472">Membrane</keyword>
<evidence type="ECO:0000256" key="2">
    <source>
        <dbReference type="ARBA" id="ARBA00022692"/>
    </source>
</evidence>
<feature type="transmembrane region" description="Helical" evidence="7">
    <location>
        <begin position="811"/>
        <end position="832"/>
    </location>
</feature>
<feature type="transmembrane region" description="Helical" evidence="7">
    <location>
        <begin position="559"/>
        <end position="580"/>
    </location>
</feature>
<organism evidence="9">
    <name type="scientific">Timema douglasi</name>
    <name type="common">Walking stick</name>
    <dbReference type="NCBI Taxonomy" id="61478"/>
    <lineage>
        <taxon>Eukaryota</taxon>
        <taxon>Metazoa</taxon>
        <taxon>Ecdysozoa</taxon>
        <taxon>Arthropoda</taxon>
        <taxon>Hexapoda</taxon>
        <taxon>Insecta</taxon>
        <taxon>Pterygota</taxon>
        <taxon>Neoptera</taxon>
        <taxon>Polyneoptera</taxon>
        <taxon>Phasmatodea</taxon>
        <taxon>Timematodea</taxon>
        <taxon>Timematoidea</taxon>
        <taxon>Timematidae</taxon>
        <taxon>Timema</taxon>
    </lineage>
</organism>
<dbReference type="PROSITE" id="PS51225">
    <property type="entry name" value="MARVEL"/>
    <property type="match status" value="1"/>
</dbReference>
<name>A0A7R8VGM8_TIMDO</name>
<evidence type="ECO:0000256" key="7">
    <source>
        <dbReference type="SAM" id="Phobius"/>
    </source>
</evidence>
<feature type="domain" description="MARVEL" evidence="8">
    <location>
        <begin position="525"/>
        <end position="836"/>
    </location>
</feature>
<evidence type="ECO:0000256" key="5">
    <source>
        <dbReference type="PROSITE-ProRule" id="PRU00581"/>
    </source>
</evidence>
<evidence type="ECO:0000256" key="4">
    <source>
        <dbReference type="ARBA" id="ARBA00023136"/>
    </source>
</evidence>
<keyword evidence="2 5" id="KW-0812">Transmembrane</keyword>
<feature type="transmembrane region" description="Helical" evidence="7">
    <location>
        <begin position="532"/>
        <end position="554"/>
    </location>
</feature>
<dbReference type="InterPro" id="IPR050578">
    <property type="entry name" value="MARVEL-CKLF_proteins"/>
</dbReference>
<feature type="region of interest" description="Disordered" evidence="6">
    <location>
        <begin position="717"/>
        <end position="747"/>
    </location>
</feature>
<accession>A0A7R8VGM8</accession>
<dbReference type="GO" id="GO:0016020">
    <property type="term" value="C:membrane"/>
    <property type="evidence" value="ECO:0007669"/>
    <property type="project" value="UniProtKB-SubCell"/>
</dbReference>
<feature type="transmembrane region" description="Helical" evidence="7">
    <location>
        <begin position="592"/>
        <end position="615"/>
    </location>
</feature>
<evidence type="ECO:0000256" key="3">
    <source>
        <dbReference type="ARBA" id="ARBA00022989"/>
    </source>
</evidence>
<evidence type="ECO:0000256" key="1">
    <source>
        <dbReference type="ARBA" id="ARBA00004141"/>
    </source>
</evidence>
<gene>
    <name evidence="9" type="ORF">TDIB3V08_LOCUS4495</name>
</gene>
<feature type="region of interest" description="Disordered" evidence="6">
    <location>
        <begin position="179"/>
        <end position="234"/>
    </location>
</feature>
<proteinExistence type="predicted"/>
<dbReference type="PANTHER" id="PTHR22776">
    <property type="entry name" value="MARVEL-CONTAINING POTENTIAL LIPID RAFT-ASSOCIATED PROTEIN"/>
    <property type="match status" value="1"/>
</dbReference>
<evidence type="ECO:0000313" key="9">
    <source>
        <dbReference type="EMBL" id="CAD7198211.1"/>
    </source>
</evidence>
<feature type="transmembrane region" description="Helical" evidence="7">
    <location>
        <begin position="777"/>
        <end position="799"/>
    </location>
</feature>
<reference evidence="9" key="1">
    <citation type="submission" date="2020-11" db="EMBL/GenBank/DDBJ databases">
        <authorList>
            <person name="Tran Van P."/>
        </authorList>
    </citation>
    <scope>NUCLEOTIDE SEQUENCE</scope>
</reference>
<protein>
    <recommendedName>
        <fullName evidence="8">MARVEL domain-containing protein</fullName>
    </recommendedName>
</protein>
<dbReference type="EMBL" id="OA566061">
    <property type="protein sequence ID" value="CAD7198211.1"/>
    <property type="molecule type" value="Genomic_DNA"/>
</dbReference>
<sequence length="841" mass="95866">MNTPLKPGPHVRYSSTFIQVFKFRYDSRKCGKKIFVFMDRPSRGNQELNLLTVVSSTFVLNNSALPYFPTIFAAPSELPNGDLEEGLSYVVLPTSVTLPRGCPWRHPDRIFRDLSVPKCGKDSLVIVYMKHAQAQSTSRPRASDRVLPLFRNNLFGLNRAPMLALLTTTKRGLLREVSDFPPSMASPHSGGHGDTGIPEDTETRASRGHGDTGIQRTRRHGHPEDIDQYSHPLPGDHRPFRTQTHNPANTGLKPFFFTSDGFLRAYNIPIDSAIQSTRNLVPKLVEEPPESFGRDGTSRLAAPQHTLSKEKLPSTITSEPALREQQCSLYPAVPPSSPPPLMCACAQPSNTTSLELHNTQLQHRHERRNLHFTNDMFLGHAGNGTRDPELSSVVNHPRPDYSRWFLSPVSSDWPHNWFLYPVSIDWPDYSRWFLSPVSSDWPHNWFLYPVSIDWPDYSQWFLSPVSSDWPHKWFLSPVSTDWPDYGNSQIYYKCKVASRLAIRTSSRASWVRRNDRSNPVNTSPKIASDSGITALVEMLVFGIVCMACASPAILSGTHWFLFVVVTSFIATLIWVFVYLLGIREALKLPINWILTVSTLLALLVSIVGYGEGVWVQQLRRDRALKGLVHYITGHSPYQASSFRMNLSEIRLCCCGGEATPEHMTLECIFTKRERAELLMPIQANAIYHILRDVDQWSYLDEITDRVLKAKRDRHMDELKERRQRQNQDLRQNRQEETTEEETSEVVPYSKSPARLETTVMLGWISRPFQECRLATELVNTSILTLLYLIAFIVQLSVWSPYYRISWRDSNMAAGVFGLFNFLVYAAGVYFLFVEWKRSGTN</sequence>
<feature type="compositionally biased region" description="Basic and acidic residues" evidence="6">
    <location>
        <begin position="201"/>
        <end position="210"/>
    </location>
</feature>
<keyword evidence="3 7" id="KW-1133">Transmembrane helix</keyword>
<evidence type="ECO:0000259" key="8">
    <source>
        <dbReference type="PROSITE" id="PS51225"/>
    </source>
</evidence>
<dbReference type="PANTHER" id="PTHR22776:SF97">
    <property type="entry name" value="RE01453P"/>
    <property type="match status" value="1"/>
</dbReference>
<comment type="subcellular location">
    <subcellularLocation>
        <location evidence="1">Membrane</location>
        <topology evidence="1">Multi-pass membrane protein</topology>
    </subcellularLocation>
</comment>